<evidence type="ECO:0000259" key="14">
    <source>
        <dbReference type="PROSITE" id="PS50109"/>
    </source>
</evidence>
<feature type="transmembrane region" description="Helical" evidence="13">
    <location>
        <begin position="380"/>
        <end position="399"/>
    </location>
</feature>
<evidence type="ECO:0000256" key="13">
    <source>
        <dbReference type="SAM" id="Phobius"/>
    </source>
</evidence>
<feature type="transmembrane region" description="Helical" evidence="13">
    <location>
        <begin position="441"/>
        <end position="462"/>
    </location>
</feature>
<dbReference type="CDD" id="cd10322">
    <property type="entry name" value="SLC5sbd"/>
    <property type="match status" value="1"/>
</dbReference>
<dbReference type="InterPro" id="IPR000014">
    <property type="entry name" value="PAS"/>
</dbReference>
<proteinExistence type="inferred from homology"/>
<dbReference type="SUPFAM" id="SSF47384">
    <property type="entry name" value="Homodimeric domain of signal transducing histidine kinase"/>
    <property type="match status" value="1"/>
</dbReference>
<feature type="modified residue" description="4-aspartylphosphate" evidence="11">
    <location>
        <position position="1105"/>
    </location>
</feature>
<evidence type="ECO:0000256" key="6">
    <source>
        <dbReference type="ARBA" id="ARBA00022679"/>
    </source>
</evidence>
<feature type="transmembrane region" description="Helical" evidence="13">
    <location>
        <begin position="411"/>
        <end position="434"/>
    </location>
</feature>
<evidence type="ECO:0000256" key="1">
    <source>
        <dbReference type="ARBA" id="ARBA00000085"/>
    </source>
</evidence>
<keyword evidence="10 13" id="KW-0472">Membrane</keyword>
<feature type="domain" description="Histidine kinase" evidence="14">
    <location>
        <begin position="817"/>
        <end position="1036"/>
    </location>
</feature>
<dbReference type="GO" id="GO:0009927">
    <property type="term" value="F:histidine phosphotransfer kinase activity"/>
    <property type="evidence" value="ECO:0007669"/>
    <property type="project" value="TreeGrafter"/>
</dbReference>
<dbReference type="InterPro" id="IPR001734">
    <property type="entry name" value="Na/solute_symporter"/>
</dbReference>
<dbReference type="PROSITE" id="PS50109">
    <property type="entry name" value="HIS_KIN"/>
    <property type="match status" value="1"/>
</dbReference>
<comment type="caution">
    <text evidence="17">The sequence shown here is derived from an EMBL/GenBank/DDBJ whole genome shotgun (WGS) entry which is preliminary data.</text>
</comment>
<dbReference type="InterPro" id="IPR038377">
    <property type="entry name" value="Na/Glc_symporter_sf"/>
</dbReference>
<dbReference type="GO" id="GO:0005886">
    <property type="term" value="C:plasma membrane"/>
    <property type="evidence" value="ECO:0007669"/>
    <property type="project" value="TreeGrafter"/>
</dbReference>
<dbReference type="InterPro" id="IPR005467">
    <property type="entry name" value="His_kinase_dom"/>
</dbReference>
<dbReference type="FunFam" id="3.30.565.10:FF:000049">
    <property type="entry name" value="Two-component sensor histidine kinase"/>
    <property type="match status" value="1"/>
</dbReference>
<keyword evidence="5 11" id="KW-0597">Phosphoprotein</keyword>
<keyword evidence="7 13" id="KW-0812">Transmembrane</keyword>
<dbReference type="InterPro" id="IPR036890">
    <property type="entry name" value="HATPase_C_sf"/>
</dbReference>
<feature type="transmembrane region" description="Helical" evidence="13">
    <location>
        <begin position="326"/>
        <end position="359"/>
    </location>
</feature>
<dbReference type="InterPro" id="IPR036097">
    <property type="entry name" value="HisK_dim/P_sf"/>
</dbReference>
<dbReference type="PROSITE" id="PS50283">
    <property type="entry name" value="NA_SOLUT_SYMP_3"/>
    <property type="match status" value="1"/>
</dbReference>
<dbReference type="PANTHER" id="PTHR43047">
    <property type="entry name" value="TWO-COMPONENT HISTIDINE PROTEIN KINASE"/>
    <property type="match status" value="1"/>
</dbReference>
<dbReference type="Pfam" id="PF12860">
    <property type="entry name" value="PAS_7"/>
    <property type="match status" value="1"/>
</dbReference>
<dbReference type="SMART" id="SM00448">
    <property type="entry name" value="REC"/>
    <property type="match status" value="1"/>
</dbReference>
<evidence type="ECO:0000256" key="7">
    <source>
        <dbReference type="ARBA" id="ARBA00022692"/>
    </source>
</evidence>
<dbReference type="InterPro" id="IPR004358">
    <property type="entry name" value="Sig_transdc_His_kin-like_C"/>
</dbReference>
<evidence type="ECO:0000259" key="16">
    <source>
        <dbReference type="PROSITE" id="PS50112"/>
    </source>
</evidence>
<evidence type="ECO:0000256" key="12">
    <source>
        <dbReference type="SAM" id="Coils"/>
    </source>
</evidence>
<protein>
    <recommendedName>
        <fullName evidence="4">histidine kinase</fullName>
        <ecNumber evidence="4">2.7.13.3</ecNumber>
    </recommendedName>
</protein>
<dbReference type="AlphaFoldDB" id="A0AAV3U4Y0"/>
<keyword evidence="8 17" id="KW-0418">Kinase</keyword>
<dbReference type="InterPro" id="IPR035965">
    <property type="entry name" value="PAS-like_dom_sf"/>
</dbReference>
<feature type="domain" description="PAS" evidence="16">
    <location>
        <begin position="639"/>
        <end position="676"/>
    </location>
</feature>
<dbReference type="Proteomes" id="UP001409585">
    <property type="component" value="Unassembled WGS sequence"/>
</dbReference>
<feature type="transmembrane region" description="Helical" evidence="13">
    <location>
        <begin position="35"/>
        <end position="54"/>
    </location>
</feature>
<dbReference type="SUPFAM" id="SSF55874">
    <property type="entry name" value="ATPase domain of HSP90 chaperone/DNA topoisomerase II/histidine kinase"/>
    <property type="match status" value="1"/>
</dbReference>
<dbReference type="CDD" id="cd00082">
    <property type="entry name" value="HisKA"/>
    <property type="match status" value="1"/>
</dbReference>
<evidence type="ECO:0000256" key="9">
    <source>
        <dbReference type="ARBA" id="ARBA00022989"/>
    </source>
</evidence>
<dbReference type="Gene3D" id="3.30.565.10">
    <property type="entry name" value="Histidine kinase-like ATPase, C-terminal domain"/>
    <property type="match status" value="1"/>
</dbReference>
<dbReference type="Gene3D" id="3.30.450.20">
    <property type="entry name" value="PAS domain"/>
    <property type="match status" value="1"/>
</dbReference>
<dbReference type="RefSeq" id="WP_345424032.1">
    <property type="nucleotide sequence ID" value="NZ_AP031496.1"/>
</dbReference>
<feature type="transmembrane region" description="Helical" evidence="13">
    <location>
        <begin position="239"/>
        <end position="258"/>
    </location>
</feature>
<evidence type="ECO:0000256" key="8">
    <source>
        <dbReference type="ARBA" id="ARBA00022777"/>
    </source>
</evidence>
<dbReference type="SUPFAM" id="SSF52172">
    <property type="entry name" value="CheY-like"/>
    <property type="match status" value="1"/>
</dbReference>
<dbReference type="Gene3D" id="1.10.287.130">
    <property type="match status" value="1"/>
</dbReference>
<feature type="transmembrane region" description="Helical" evidence="13">
    <location>
        <begin position="190"/>
        <end position="213"/>
    </location>
</feature>
<reference evidence="18" key="1">
    <citation type="journal article" date="2019" name="Int. J. Syst. Evol. Microbiol.">
        <title>The Global Catalogue of Microorganisms (GCM) 10K type strain sequencing project: providing services to taxonomists for standard genome sequencing and annotation.</title>
        <authorList>
            <consortium name="The Broad Institute Genomics Platform"/>
            <consortium name="The Broad Institute Genome Sequencing Center for Infectious Disease"/>
            <person name="Wu L."/>
            <person name="Ma J."/>
        </authorList>
    </citation>
    <scope>NUCLEOTIDE SEQUENCE [LARGE SCALE GENOMIC DNA]</scope>
    <source>
        <strain evidence="18">JCM 19134</strain>
    </source>
</reference>
<dbReference type="CDD" id="cd00075">
    <property type="entry name" value="HATPase"/>
    <property type="match status" value="1"/>
</dbReference>
<evidence type="ECO:0000256" key="2">
    <source>
        <dbReference type="ARBA" id="ARBA00004141"/>
    </source>
</evidence>
<comment type="subcellular location">
    <subcellularLocation>
        <location evidence="2">Membrane</location>
        <topology evidence="2">Multi-pass membrane protein</topology>
    </subcellularLocation>
</comment>
<feature type="transmembrane region" description="Helical" evidence="13">
    <location>
        <begin position="114"/>
        <end position="137"/>
    </location>
</feature>
<sequence>MTSQIFLLFVFGYGGLLFTIAWLAERFSPALQKGWWRPVIYALSIGVYCSSWTFMGAVGTAINNGWLFLPIYLGPILLFVFGWQLVRRLLVVARRNRVTSIADFIGSRYGKNQWLAAAVTLVMIIGALPYIALQLRAVAIAWSTIHFDLNDQQLGEYSSFIVAVVMAWFTMLFGTGLANQSKGLKGVITAVATESLVKLVAFCVVAALAWQLLHSSTAELAGHFKNFSDTLPGFTTQQFFTPAFITQTLVGACAFLCLPRQFHVMAVEYHHSSDLRFARKLVPLYLGLFAVLVLPIALAAASFLNGLGFPADSYVLILPQWAGSPWILAFTFLGALSAATGMVVVATVALSIMVSNELIVPAWLWSSSKSILKPRNLGRALQFMRRMAIFIILLLAWLLEQSVSSSRALASLGLISFAAVSLVTPALVGGLFWYRASAKAVLIGLGAGMLLWAYCLLLPNILTAQHPLVLDGPLSIGWLSPQNLFGLGFLDPLSHGVLWSMGLNTLLYVWLSYRSNLSMLEQRQADMFTRLKGIRLGLGRNLEPSDIEVQQLHSLAEPLLGVERSTELWQQLENQMGHRLLPHDKAPRFVVQTVESNLASVMGAISAHRALGLLARQQPLHIEDLVSLVSGSSRHMQFSQSLLQTTLENIPQGIAVVDEQLRLVAWNQKYQELFNYPKRLLYIGCKIESIYRFNAERGFLNLRGESPEVVINRRLASLRSEQPYNLTRILPGGSVLEIRGTPLSTGGYVTTYTDISDHHRVLAQLEESKQHLEERVASRTEALTKLNETLQKENRLRAKVEEELQTVHDSRSRFIAAASHDLLQPVNAARLFVTSSAEKLAKLPAQNDPSLINDIEYLDSALAATEELINSLREISRLSSGREQAQRCHFNVAQILEPQAQEAEALATESGLEFHWVAADVWLYSDPQMLRRVVQNFISNALRYTQTGKVLLGCRRRNDCLVIEVWDTGPGIDPKDRARIFQEFERLPGKASNATQGLGLGLAIAKHMADLLGHPITLHSELGKGSVFKISVPYGREQKITPPPKPVDPRLANVPVLCIDNEEAIRAGMRSLLEQWGCRVETAASLGQCLSRWSDPEPPAIILADYHLDTETGVEVLEALSLHWQTKLKAIVISADNSEGLRQLVTDGGYTFLEKPVKPAALRNLMRRLIR</sequence>
<dbReference type="Pfam" id="PF02518">
    <property type="entry name" value="HATPase_c"/>
    <property type="match status" value="1"/>
</dbReference>
<dbReference type="PANTHER" id="PTHR43047:SF9">
    <property type="entry name" value="HISTIDINE KINASE"/>
    <property type="match status" value="1"/>
</dbReference>
<feature type="transmembrane region" description="Helical" evidence="13">
    <location>
        <begin position="66"/>
        <end position="86"/>
    </location>
</feature>
<feature type="domain" description="Response regulatory" evidence="15">
    <location>
        <begin position="1055"/>
        <end position="1170"/>
    </location>
</feature>
<comment type="similarity">
    <text evidence="3">Belongs to the sodium:solute symporter (SSF) (TC 2.A.21) family.</text>
</comment>
<feature type="transmembrane region" description="Helical" evidence="13">
    <location>
        <begin position="6"/>
        <end position="23"/>
    </location>
</feature>
<dbReference type="SMART" id="SM00388">
    <property type="entry name" value="HisKA"/>
    <property type="match status" value="1"/>
</dbReference>
<dbReference type="GO" id="GO:0022857">
    <property type="term" value="F:transmembrane transporter activity"/>
    <property type="evidence" value="ECO:0007669"/>
    <property type="project" value="InterPro"/>
</dbReference>
<evidence type="ECO:0000259" key="15">
    <source>
        <dbReference type="PROSITE" id="PS50110"/>
    </source>
</evidence>
<keyword evidence="18" id="KW-1185">Reference proteome</keyword>
<feature type="coiled-coil region" evidence="12">
    <location>
        <begin position="755"/>
        <end position="806"/>
    </location>
</feature>
<dbReference type="InterPro" id="IPR011006">
    <property type="entry name" value="CheY-like_superfamily"/>
</dbReference>
<evidence type="ECO:0000256" key="3">
    <source>
        <dbReference type="ARBA" id="ARBA00006434"/>
    </source>
</evidence>
<evidence type="ECO:0000313" key="17">
    <source>
        <dbReference type="EMBL" id="GAA4948317.1"/>
    </source>
</evidence>
<organism evidence="17 18">
    <name type="scientific">Halioxenophilus aromaticivorans</name>
    <dbReference type="NCBI Taxonomy" id="1306992"/>
    <lineage>
        <taxon>Bacteria</taxon>
        <taxon>Pseudomonadati</taxon>
        <taxon>Pseudomonadota</taxon>
        <taxon>Gammaproteobacteria</taxon>
        <taxon>Alteromonadales</taxon>
        <taxon>Alteromonadaceae</taxon>
        <taxon>Halioxenophilus</taxon>
    </lineage>
</organism>
<dbReference type="GO" id="GO:0000155">
    <property type="term" value="F:phosphorelay sensor kinase activity"/>
    <property type="evidence" value="ECO:0007669"/>
    <property type="project" value="InterPro"/>
</dbReference>
<dbReference type="CDD" id="cd00156">
    <property type="entry name" value="REC"/>
    <property type="match status" value="1"/>
</dbReference>
<dbReference type="SUPFAM" id="SSF55785">
    <property type="entry name" value="PYP-like sensor domain (PAS domain)"/>
    <property type="match status" value="1"/>
</dbReference>
<dbReference type="InterPro" id="IPR003594">
    <property type="entry name" value="HATPase_dom"/>
</dbReference>
<evidence type="ECO:0000256" key="10">
    <source>
        <dbReference type="ARBA" id="ARBA00023136"/>
    </source>
</evidence>
<evidence type="ECO:0000256" key="4">
    <source>
        <dbReference type="ARBA" id="ARBA00012438"/>
    </source>
</evidence>
<dbReference type="Gene3D" id="3.40.50.2300">
    <property type="match status" value="1"/>
</dbReference>
<feature type="transmembrane region" description="Helical" evidence="13">
    <location>
        <begin position="157"/>
        <end position="178"/>
    </location>
</feature>
<name>A0AAV3U4Y0_9ALTE</name>
<evidence type="ECO:0000256" key="5">
    <source>
        <dbReference type="ARBA" id="ARBA00022553"/>
    </source>
</evidence>
<keyword evidence="6" id="KW-0808">Transferase</keyword>
<dbReference type="Gene3D" id="1.20.1730.10">
    <property type="entry name" value="Sodium/glucose cotransporter"/>
    <property type="match status" value="1"/>
</dbReference>
<dbReference type="EMBL" id="BAABLX010000027">
    <property type="protein sequence ID" value="GAA4948317.1"/>
    <property type="molecule type" value="Genomic_DNA"/>
</dbReference>
<keyword evidence="9 13" id="KW-1133">Transmembrane helix</keyword>
<dbReference type="SMART" id="SM00387">
    <property type="entry name" value="HATPase_c"/>
    <property type="match status" value="1"/>
</dbReference>
<feature type="transmembrane region" description="Helical" evidence="13">
    <location>
        <begin position="284"/>
        <end position="306"/>
    </location>
</feature>
<dbReference type="InterPro" id="IPR001789">
    <property type="entry name" value="Sig_transdc_resp-reg_receiver"/>
</dbReference>
<dbReference type="PROSITE" id="PS50110">
    <property type="entry name" value="RESPONSE_REGULATORY"/>
    <property type="match status" value="1"/>
</dbReference>
<dbReference type="EC" id="2.7.13.3" evidence="4"/>
<dbReference type="InterPro" id="IPR003661">
    <property type="entry name" value="HisK_dim/P_dom"/>
</dbReference>
<gene>
    <name evidence="17" type="ORF">GCM10025791_30350</name>
</gene>
<dbReference type="PRINTS" id="PR00344">
    <property type="entry name" value="BCTRLSENSOR"/>
</dbReference>
<dbReference type="Pfam" id="PF00072">
    <property type="entry name" value="Response_reg"/>
    <property type="match status" value="1"/>
</dbReference>
<comment type="catalytic activity">
    <reaction evidence="1">
        <text>ATP + protein L-histidine = ADP + protein N-phospho-L-histidine.</text>
        <dbReference type="EC" id="2.7.13.3"/>
    </reaction>
</comment>
<keyword evidence="12" id="KW-0175">Coiled coil</keyword>
<dbReference type="PROSITE" id="PS50112">
    <property type="entry name" value="PAS"/>
    <property type="match status" value="1"/>
</dbReference>
<evidence type="ECO:0000256" key="11">
    <source>
        <dbReference type="PROSITE-ProRule" id="PRU00169"/>
    </source>
</evidence>
<evidence type="ECO:0000313" key="18">
    <source>
        <dbReference type="Proteomes" id="UP001409585"/>
    </source>
</evidence>
<accession>A0AAV3U4Y0</accession>